<evidence type="ECO:0000313" key="1">
    <source>
        <dbReference type="EMBL" id="CAF1434515.1"/>
    </source>
</evidence>
<reference evidence="2" key="1">
    <citation type="submission" date="2021-02" db="EMBL/GenBank/DDBJ databases">
        <authorList>
            <person name="Nowell W R."/>
        </authorList>
    </citation>
    <scope>NUCLEOTIDE SEQUENCE</scope>
</reference>
<accession>A0A815UVI1</accession>
<dbReference type="SMART" id="SM00028">
    <property type="entry name" value="TPR"/>
    <property type="match status" value="3"/>
</dbReference>
<dbReference type="Proteomes" id="UP000663828">
    <property type="component" value="Unassembled WGS sequence"/>
</dbReference>
<dbReference type="SUPFAM" id="SSF48452">
    <property type="entry name" value="TPR-like"/>
    <property type="match status" value="1"/>
</dbReference>
<sequence length="566" mass="66278">MSPVDIFLFHDGDDLLNIESVCEIDFLSKPLKIYKDFAKLSDDIRNIDDHQQVLLITLDRSCRQMLDMKQIVLSYTIEFQPLPAGEITPEEREKCISYSSTVIPAMYSKKRSDITVTTWFTKRTNLNNSHLLTASVLIGNILFSLNEIEASTYWLLFLSQIIKNVHQDNLLLTLRNRLINFYMKFLRRLLQSHPKEHELTMNGYRFLSQLHILRCEDLFLIKSYNSLIGGFLKKHDIKDHFYVLSLAAKFNERTEKTCKSLALNIYLQVITKTQSMETPDQKIPHDKLGCIFSTVSVIYKEREMYGMALHYANQAMQQYYKHDPCSPPVDVYALRAVLQAMLWKVTKSQVHLSASLDDLKEIDKNERCTDKNFLFNMFVIYVDLKRYPSALDCLDRALLQSGNDSQRIIEIYRGRGLLYFLLEQFDLAVDNSYKALQSCSETNQQGQAIMHVALAIIYERLQNWNQVIEHIQRALLIYELNNENKAFFENYPLAEISHRRLVIAYEKTQNIQLMNTHKQQAIIEKERTVRLNIPTYFNDMYPFTMMCSVRQVQLSNDFEIPHELSI</sequence>
<dbReference type="EMBL" id="CAJNOR010003649">
    <property type="protein sequence ID" value="CAF1434515.1"/>
    <property type="molecule type" value="Genomic_DNA"/>
</dbReference>
<dbReference type="InterPro" id="IPR011990">
    <property type="entry name" value="TPR-like_helical_dom_sf"/>
</dbReference>
<evidence type="ECO:0000313" key="2">
    <source>
        <dbReference type="EMBL" id="CAF1522629.1"/>
    </source>
</evidence>
<evidence type="ECO:0000313" key="3">
    <source>
        <dbReference type="Proteomes" id="UP000663828"/>
    </source>
</evidence>
<dbReference type="EMBL" id="CAJNOJ010000787">
    <property type="protein sequence ID" value="CAF1522629.1"/>
    <property type="molecule type" value="Genomic_DNA"/>
</dbReference>
<dbReference type="Proteomes" id="UP000663852">
    <property type="component" value="Unassembled WGS sequence"/>
</dbReference>
<dbReference type="Gene3D" id="1.25.40.10">
    <property type="entry name" value="Tetratricopeptide repeat domain"/>
    <property type="match status" value="1"/>
</dbReference>
<keyword evidence="3" id="KW-1185">Reference proteome</keyword>
<protein>
    <submittedName>
        <fullName evidence="2">Uncharacterized protein</fullName>
    </submittedName>
</protein>
<comment type="caution">
    <text evidence="2">The sequence shown here is derived from an EMBL/GenBank/DDBJ whole genome shotgun (WGS) entry which is preliminary data.</text>
</comment>
<name>A0A815UVI1_ADIRI</name>
<dbReference type="AlphaFoldDB" id="A0A815UVI1"/>
<evidence type="ECO:0000313" key="4">
    <source>
        <dbReference type="Proteomes" id="UP000663852"/>
    </source>
</evidence>
<dbReference type="InterPro" id="IPR019734">
    <property type="entry name" value="TPR_rpt"/>
</dbReference>
<proteinExistence type="predicted"/>
<gene>
    <name evidence="2" type="ORF">EDS130_LOCUS43983</name>
    <name evidence="1" type="ORF">XAT740_LOCUS35967</name>
</gene>
<organism evidence="2 4">
    <name type="scientific">Adineta ricciae</name>
    <name type="common">Rotifer</name>
    <dbReference type="NCBI Taxonomy" id="249248"/>
    <lineage>
        <taxon>Eukaryota</taxon>
        <taxon>Metazoa</taxon>
        <taxon>Spiralia</taxon>
        <taxon>Gnathifera</taxon>
        <taxon>Rotifera</taxon>
        <taxon>Eurotatoria</taxon>
        <taxon>Bdelloidea</taxon>
        <taxon>Adinetida</taxon>
        <taxon>Adinetidae</taxon>
        <taxon>Adineta</taxon>
    </lineage>
</organism>